<comment type="caution">
    <text evidence="1">The sequence shown here is derived from an EMBL/GenBank/DDBJ whole genome shotgun (WGS) entry which is preliminary data.</text>
</comment>
<dbReference type="Proteomes" id="UP000287651">
    <property type="component" value="Unassembled WGS sequence"/>
</dbReference>
<dbReference type="AlphaFoldDB" id="A0A427AEA2"/>
<name>A0A427AEA2_ENSVE</name>
<protein>
    <submittedName>
        <fullName evidence="1">Uncharacterized protein</fullName>
    </submittedName>
</protein>
<reference evidence="1 2" key="1">
    <citation type="journal article" date="2014" name="Agronomy (Basel)">
        <title>A Draft Genome Sequence for Ensete ventricosum, the Drought-Tolerant Tree Against Hunger.</title>
        <authorList>
            <person name="Harrison J."/>
            <person name="Moore K.A."/>
            <person name="Paszkiewicz K."/>
            <person name="Jones T."/>
            <person name="Grant M."/>
            <person name="Ambacheew D."/>
            <person name="Muzemil S."/>
            <person name="Studholme D.J."/>
        </authorList>
    </citation>
    <scope>NUCLEOTIDE SEQUENCE [LARGE SCALE GENOMIC DNA]</scope>
</reference>
<gene>
    <name evidence="1" type="ORF">B296_00013921</name>
</gene>
<evidence type="ECO:0000313" key="2">
    <source>
        <dbReference type="Proteomes" id="UP000287651"/>
    </source>
</evidence>
<organism evidence="1 2">
    <name type="scientific">Ensete ventricosum</name>
    <name type="common">Abyssinian banana</name>
    <name type="synonym">Musa ensete</name>
    <dbReference type="NCBI Taxonomy" id="4639"/>
    <lineage>
        <taxon>Eukaryota</taxon>
        <taxon>Viridiplantae</taxon>
        <taxon>Streptophyta</taxon>
        <taxon>Embryophyta</taxon>
        <taxon>Tracheophyta</taxon>
        <taxon>Spermatophyta</taxon>
        <taxon>Magnoliopsida</taxon>
        <taxon>Liliopsida</taxon>
        <taxon>Zingiberales</taxon>
        <taxon>Musaceae</taxon>
        <taxon>Ensete</taxon>
    </lineage>
</organism>
<evidence type="ECO:0000313" key="1">
    <source>
        <dbReference type="EMBL" id="RRT74559.1"/>
    </source>
</evidence>
<proteinExistence type="predicted"/>
<sequence>MATSARGRHLRDLFCTRLPLDAAAVSRLWQARVRLPPTRDRPSARPGSSVAWPTLLPVHTLSAAAGFCFRNAITGKLSCEIVGSSSELLKSRFGNMVGLVNRYEILVVALMQDVMGDQKTSFVSR</sequence>
<dbReference type="EMBL" id="AMZH03002741">
    <property type="protein sequence ID" value="RRT74559.1"/>
    <property type="molecule type" value="Genomic_DNA"/>
</dbReference>
<accession>A0A427AEA2</accession>